<protein>
    <submittedName>
        <fullName evidence="1">DUF2974 domain-containing protein</fullName>
    </submittedName>
</protein>
<organism evidence="1 2">
    <name type="scientific">Plastoroseomonas hellenica</name>
    <dbReference type="NCBI Taxonomy" id="2687306"/>
    <lineage>
        <taxon>Bacteria</taxon>
        <taxon>Pseudomonadati</taxon>
        <taxon>Pseudomonadota</taxon>
        <taxon>Alphaproteobacteria</taxon>
        <taxon>Acetobacterales</taxon>
        <taxon>Acetobacteraceae</taxon>
        <taxon>Plastoroseomonas</taxon>
    </lineage>
</organism>
<reference evidence="2" key="1">
    <citation type="journal article" date="2021" name="Syst. Appl. Microbiol.">
        <title>Roseomonas hellenica sp. nov., isolated from roots of wild-growing Alkanna tinctoria.</title>
        <authorList>
            <person name="Rat A."/>
            <person name="Naranjo H.D."/>
            <person name="Lebbe L."/>
            <person name="Cnockaert M."/>
            <person name="Krigas N."/>
            <person name="Grigoriadou K."/>
            <person name="Maloupa E."/>
            <person name="Willems A."/>
        </authorList>
    </citation>
    <scope>NUCLEOTIDE SEQUENCE [LARGE SCALE GENOMIC DNA]</scope>
    <source>
        <strain evidence="2">LMG 31523</strain>
    </source>
</reference>
<dbReference type="SUPFAM" id="SSF53474">
    <property type="entry name" value="alpha/beta-Hydrolases"/>
    <property type="match status" value="1"/>
</dbReference>
<dbReference type="EMBL" id="JAAGBB010000086">
    <property type="protein sequence ID" value="MBR0669157.1"/>
    <property type="molecule type" value="Genomic_DNA"/>
</dbReference>
<name>A0ABS5F9C7_9PROT</name>
<sequence length="221" mass="24123">MTVRQTAEAAKAIYKNNDFEGFTMLGGFFDPKNNDRLGWAKEGDAGGGSAGIYKYNVGKDMFILSFRGSKGGKDWKVDDVQIGLNMTVDRASDCITYARQLQWQYKGAFILVAGHSLGGFLAQVVGVECDLPFITYNAPPAGRAFSGSRAAKRFDKGVNLRVNWDPVSRAPGRHIGPLITMPHVGMKLHDAHTSAAFMRSIDQAAYKDLPAMAFITAANRH</sequence>
<dbReference type="RefSeq" id="WP_211857891.1">
    <property type="nucleotide sequence ID" value="NZ_JAAGBB010000086.1"/>
</dbReference>
<proteinExistence type="predicted"/>
<keyword evidence="2" id="KW-1185">Reference proteome</keyword>
<evidence type="ECO:0000313" key="2">
    <source>
        <dbReference type="Proteomes" id="UP001196870"/>
    </source>
</evidence>
<dbReference type="Proteomes" id="UP001196870">
    <property type="component" value="Unassembled WGS sequence"/>
</dbReference>
<gene>
    <name evidence="1" type="ORF">GXW71_32705</name>
</gene>
<dbReference type="InterPro" id="IPR029058">
    <property type="entry name" value="AB_hydrolase_fold"/>
</dbReference>
<comment type="caution">
    <text evidence="1">The sequence shown here is derived from an EMBL/GenBank/DDBJ whole genome shotgun (WGS) entry which is preliminary data.</text>
</comment>
<evidence type="ECO:0000313" key="1">
    <source>
        <dbReference type="EMBL" id="MBR0669157.1"/>
    </source>
</evidence>
<dbReference type="Gene3D" id="3.40.50.1820">
    <property type="entry name" value="alpha/beta hydrolase"/>
    <property type="match status" value="1"/>
</dbReference>
<dbReference type="Pfam" id="PF26363">
    <property type="entry name" value="Phospholipase-like"/>
    <property type="match status" value="1"/>
</dbReference>
<accession>A0ABS5F9C7</accession>